<dbReference type="Proteomes" id="UP001152797">
    <property type="component" value="Unassembled WGS sequence"/>
</dbReference>
<dbReference type="EMBL" id="CAMXCT010003696">
    <property type="protein sequence ID" value="CAI4005802.1"/>
    <property type="molecule type" value="Genomic_DNA"/>
</dbReference>
<protein>
    <submittedName>
        <fullName evidence="2">Uncharacterized protein</fullName>
    </submittedName>
</protein>
<keyword evidence="4" id="KW-1185">Reference proteome</keyword>
<evidence type="ECO:0000313" key="3">
    <source>
        <dbReference type="EMBL" id="CAL4793114.1"/>
    </source>
</evidence>
<feature type="compositionally biased region" description="Polar residues" evidence="1">
    <location>
        <begin position="411"/>
        <end position="420"/>
    </location>
</feature>
<evidence type="ECO:0000256" key="1">
    <source>
        <dbReference type="SAM" id="MobiDB-lite"/>
    </source>
</evidence>
<dbReference type="OrthoDB" id="483567at2759"/>
<sequence>MACTVLLALNSGLSTFTESYDFAELFCGQAWVSRCMRTAGHRTAMLDISLGRPNDDLKKQDAMDLLSDSGFALALLTVLNCRMDSFLVVIGLICSSFVTISQGTHCRAPFFPLGREGVKMVFEGNQLASRTALLIWAIVAMGGCFVLEQPRSSQLGWHPRIVELFRALPKVFQAAWWMGLYKHVSPKRHVAWSNAPTVQCLDLGHMTRAMQKKATSQPTARSYRNKRGEKKFHGTRFLKGTQTYPPRFGQRIARLYKRFCTKRVALPEPAGPVDGYQIFENCQWNDWWDDACMKSVIYYLRASKDLEASIADQDTQPVSWHIVTGCFRWEHTCYHPKLLSQTCSSIPKATPEELKQARSKAKAKPKPAAAKSKPRAPPSPQPSPPAKGTPNPAPTKRVRGKQHEPDDHDTASSGSGQRDQAQMIQDLMESASAFQTPPPTVNGPTPKSKSKETEVPKGASGVKVDLKKRLDPNEVARTQGKDPPATEAAKLARLRRLCEKKPSGKCHVPEELHKRWLHGSLQDREALVEELEAAHWSKDLFVSRVTKTITKTNKLTRKKKRGWFTKETMNTVLKWSSTYIKSVVAYCEKPGNERLVKKDRYNKKIHKYYVVYGEEDDELSEDEEKNETCDHEVGEDVTFKRLGAVTEGSESEEDLDEDEKKAEQINTAKKEYLKFCTFTASLLKRGEKLADLIGMLEAAVGDKEPEKARVAKPLSGRALPHQSNI</sequence>
<dbReference type="AlphaFoldDB" id="A0A9P1GAJ9"/>
<reference evidence="2" key="1">
    <citation type="submission" date="2022-10" db="EMBL/GenBank/DDBJ databases">
        <authorList>
            <person name="Chen Y."/>
            <person name="Dougan E. K."/>
            <person name="Chan C."/>
            <person name="Rhodes N."/>
            <person name="Thang M."/>
        </authorList>
    </citation>
    <scope>NUCLEOTIDE SEQUENCE</scope>
</reference>
<accession>A0A9P1GAJ9</accession>
<evidence type="ECO:0000313" key="2">
    <source>
        <dbReference type="EMBL" id="CAI4005802.1"/>
    </source>
</evidence>
<feature type="compositionally biased region" description="Pro residues" evidence="1">
    <location>
        <begin position="375"/>
        <end position="393"/>
    </location>
</feature>
<proteinExistence type="predicted"/>
<feature type="compositionally biased region" description="Basic and acidic residues" evidence="1">
    <location>
        <begin position="464"/>
        <end position="474"/>
    </location>
</feature>
<feature type="region of interest" description="Disordered" evidence="1">
    <location>
        <begin position="432"/>
        <end position="484"/>
    </location>
</feature>
<evidence type="ECO:0000313" key="4">
    <source>
        <dbReference type="Proteomes" id="UP001152797"/>
    </source>
</evidence>
<dbReference type="EMBL" id="CAMXCT030003696">
    <property type="protein sequence ID" value="CAL4793114.1"/>
    <property type="molecule type" value="Genomic_DNA"/>
</dbReference>
<dbReference type="EMBL" id="CAMXCT020003696">
    <property type="protein sequence ID" value="CAL1159177.1"/>
    <property type="molecule type" value="Genomic_DNA"/>
</dbReference>
<comment type="caution">
    <text evidence="2">The sequence shown here is derived from an EMBL/GenBank/DDBJ whole genome shotgun (WGS) entry which is preliminary data.</text>
</comment>
<reference evidence="3 4" key="2">
    <citation type="submission" date="2024-05" db="EMBL/GenBank/DDBJ databases">
        <authorList>
            <person name="Chen Y."/>
            <person name="Shah S."/>
            <person name="Dougan E. K."/>
            <person name="Thang M."/>
            <person name="Chan C."/>
        </authorList>
    </citation>
    <scope>NUCLEOTIDE SEQUENCE [LARGE SCALE GENOMIC DNA]</scope>
</reference>
<name>A0A9P1GAJ9_9DINO</name>
<organism evidence="2">
    <name type="scientific">Cladocopium goreaui</name>
    <dbReference type="NCBI Taxonomy" id="2562237"/>
    <lineage>
        <taxon>Eukaryota</taxon>
        <taxon>Sar</taxon>
        <taxon>Alveolata</taxon>
        <taxon>Dinophyceae</taxon>
        <taxon>Suessiales</taxon>
        <taxon>Symbiodiniaceae</taxon>
        <taxon>Cladocopium</taxon>
    </lineage>
</organism>
<feature type="compositionally biased region" description="Basic and acidic residues" evidence="1">
    <location>
        <begin position="401"/>
        <end position="410"/>
    </location>
</feature>
<feature type="region of interest" description="Disordered" evidence="1">
    <location>
        <begin position="350"/>
        <end position="420"/>
    </location>
</feature>
<gene>
    <name evidence="2" type="ORF">C1SCF055_LOCUS31495</name>
</gene>